<dbReference type="PROSITE" id="PS50878">
    <property type="entry name" value="RT_POL"/>
    <property type="match status" value="1"/>
</dbReference>
<reference evidence="2" key="1">
    <citation type="journal article" date="2019" name="Sci. Rep.">
        <title>Draft genome of Tanacetum cinerariifolium, the natural source of mosquito coil.</title>
        <authorList>
            <person name="Yamashiro T."/>
            <person name="Shiraishi A."/>
            <person name="Satake H."/>
            <person name="Nakayama K."/>
        </authorList>
    </citation>
    <scope>NUCLEOTIDE SEQUENCE</scope>
</reference>
<proteinExistence type="predicted"/>
<evidence type="ECO:0000313" key="2">
    <source>
        <dbReference type="EMBL" id="GEX44939.1"/>
    </source>
</evidence>
<sequence length="702" mass="79613">EKQKEDKVYEREDCHVSPIQKVYPQDAQFKDMGPCIGESSCEFSTSVHARKSLNGGSILDVLDDIIKSIFKKEGVSISDNFIALYGTWLPTNTKILIVVIYAPQSAVLKRILWEYISDLINRWNGETLVLGDFNEVRSEDERFGSIFNPLCARTFNHFISSSRLLDVKMEGYSFTWSHPSASKMSMLDRFLVSDGIFSIFPTITADCGENKSHGPDGFTFEFFKHFWDLISSDLCAAVTCFFDNGSFPRGCNSSFIALIPKVSDAKFVTDFQPISLIGCVYKVITKILANRLSTVISDLVSNTQFAFIKNRQILDGPFILNEALAWCKRKKKQALMFKVDFAKAYDSVRWDFLLDALHAFGFSSRWCSWIRGIFSSNMASILVNGSPTNEFLISHGLKQGDPLAPMLFILVMESLHISVTNAVNDGIFKGLHIHDSLVLSHLFYADDAVFVGEWSDDNLANLKVRARLSKWKANTLSIGRRLTLLKSVLGSVSLYSMSIYKVPKGVLHELEMIQNDFFIGVDSSNRKINWVAWDKVLASKKHGDLGVSSYFAFNCALLLKWVWRFLSQDCSLWSQVVSVIYRSSFESHTYNFSSCWISILREVHILSLKGFNFLSHCKIRVGNGLNTIFWLDNWILDLPLSLRFPRIFALERDKTVLVTVKRGASSLNASFRRQVRDGVKSHQWSEFLSLIGSFIFSPSSDR</sequence>
<keyword evidence="2" id="KW-0695">RNA-directed DNA polymerase</keyword>
<protein>
    <submittedName>
        <fullName evidence="2">RNA-directed DNA polymerase, eukaryota, reverse transcriptase zinc-binding domain protein</fullName>
    </submittedName>
</protein>
<accession>A0A699H548</accession>
<comment type="caution">
    <text evidence="2">The sequence shown here is derived from an EMBL/GenBank/DDBJ whole genome shotgun (WGS) entry which is preliminary data.</text>
</comment>
<name>A0A699H548_TANCI</name>
<feature type="non-terminal residue" evidence="2">
    <location>
        <position position="1"/>
    </location>
</feature>
<keyword evidence="2" id="KW-0808">Transferase</keyword>
<dbReference type="SUPFAM" id="SSF56219">
    <property type="entry name" value="DNase I-like"/>
    <property type="match status" value="1"/>
</dbReference>
<gene>
    <name evidence="2" type="ORF">Tci_316914</name>
</gene>
<feature type="domain" description="Reverse transcriptase" evidence="1">
    <location>
        <begin position="240"/>
        <end position="523"/>
    </location>
</feature>
<dbReference type="GO" id="GO:0003964">
    <property type="term" value="F:RNA-directed DNA polymerase activity"/>
    <property type="evidence" value="ECO:0007669"/>
    <property type="project" value="UniProtKB-KW"/>
</dbReference>
<evidence type="ECO:0000259" key="1">
    <source>
        <dbReference type="PROSITE" id="PS50878"/>
    </source>
</evidence>
<dbReference type="InterPro" id="IPR000477">
    <property type="entry name" value="RT_dom"/>
</dbReference>
<dbReference type="AlphaFoldDB" id="A0A699H548"/>
<organism evidence="2">
    <name type="scientific">Tanacetum cinerariifolium</name>
    <name type="common">Dalmatian daisy</name>
    <name type="synonym">Chrysanthemum cinerariifolium</name>
    <dbReference type="NCBI Taxonomy" id="118510"/>
    <lineage>
        <taxon>Eukaryota</taxon>
        <taxon>Viridiplantae</taxon>
        <taxon>Streptophyta</taxon>
        <taxon>Embryophyta</taxon>
        <taxon>Tracheophyta</taxon>
        <taxon>Spermatophyta</taxon>
        <taxon>Magnoliopsida</taxon>
        <taxon>eudicotyledons</taxon>
        <taxon>Gunneridae</taxon>
        <taxon>Pentapetalae</taxon>
        <taxon>asterids</taxon>
        <taxon>campanulids</taxon>
        <taxon>Asterales</taxon>
        <taxon>Asteraceae</taxon>
        <taxon>Asteroideae</taxon>
        <taxon>Anthemideae</taxon>
        <taxon>Anthemidinae</taxon>
        <taxon>Tanacetum</taxon>
    </lineage>
</organism>
<dbReference type="PANTHER" id="PTHR19446">
    <property type="entry name" value="REVERSE TRANSCRIPTASES"/>
    <property type="match status" value="1"/>
</dbReference>
<dbReference type="Gene3D" id="3.60.10.10">
    <property type="entry name" value="Endonuclease/exonuclease/phosphatase"/>
    <property type="match status" value="1"/>
</dbReference>
<dbReference type="EMBL" id="BKCJ010108965">
    <property type="protein sequence ID" value="GEX44939.1"/>
    <property type="molecule type" value="Genomic_DNA"/>
</dbReference>
<dbReference type="InterPro" id="IPR036691">
    <property type="entry name" value="Endo/exonu/phosph_ase_sf"/>
</dbReference>
<dbReference type="CDD" id="cd01650">
    <property type="entry name" value="RT_nLTR_like"/>
    <property type="match status" value="1"/>
</dbReference>
<keyword evidence="2" id="KW-0548">Nucleotidyltransferase</keyword>
<dbReference type="Pfam" id="PF00078">
    <property type="entry name" value="RVT_1"/>
    <property type="match status" value="1"/>
</dbReference>